<dbReference type="KEGG" id="fvn:FVRRES_06649"/>
<evidence type="ECO:0000313" key="3">
    <source>
        <dbReference type="Proteomes" id="UP000245910"/>
    </source>
</evidence>
<feature type="transmembrane region" description="Helical" evidence="1">
    <location>
        <begin position="134"/>
        <end position="159"/>
    </location>
</feature>
<dbReference type="RefSeq" id="XP_025585933.1">
    <property type="nucleotide sequence ID" value="XM_025735203.2"/>
</dbReference>
<sequence>MTMRIKVSLPSYQSTWYNDSARYEYLQSDVFWTLAILILVNCWWSAKQVDFFDSTPEEQAKISPRPSVFWLRYRITSRLRQYLVFLLCSLVLPLHLLHGSWVLKSAWRITFGLVNRTYPSIKPRMLGFVLYSPLSAVILLGWAIVLGLGVIIVGTQILLIRNLWSMTPYDPSSTTPSMKVKESTTVGDADWQEIKGDENDTKKDK</sequence>
<dbReference type="OrthoDB" id="5081612at2759"/>
<proteinExistence type="predicted"/>
<dbReference type="EMBL" id="LN649230">
    <property type="protein sequence ID" value="CEI62213.1"/>
    <property type="molecule type" value="Genomic_DNA"/>
</dbReference>
<organism evidence="2 3">
    <name type="scientific">Fusarium venenatum</name>
    <dbReference type="NCBI Taxonomy" id="56646"/>
    <lineage>
        <taxon>Eukaryota</taxon>
        <taxon>Fungi</taxon>
        <taxon>Dikarya</taxon>
        <taxon>Ascomycota</taxon>
        <taxon>Pezizomycotina</taxon>
        <taxon>Sordariomycetes</taxon>
        <taxon>Hypocreomycetidae</taxon>
        <taxon>Hypocreales</taxon>
        <taxon>Nectriaceae</taxon>
        <taxon>Fusarium</taxon>
    </lineage>
</organism>
<name>A0A2L2T3K8_9HYPO</name>
<dbReference type="GeneID" id="37258288"/>
<keyword evidence="3" id="KW-1185">Reference proteome</keyword>
<evidence type="ECO:0000313" key="2">
    <source>
        <dbReference type="EMBL" id="CEI62213.1"/>
    </source>
</evidence>
<protein>
    <submittedName>
        <fullName evidence="2">Uncharacterized protein</fullName>
    </submittedName>
</protein>
<dbReference type="Proteomes" id="UP000245910">
    <property type="component" value="Chromosome II"/>
</dbReference>
<keyword evidence="1" id="KW-0472">Membrane</keyword>
<keyword evidence="1" id="KW-1133">Transmembrane helix</keyword>
<accession>A0A2L2T3K8</accession>
<reference evidence="3" key="1">
    <citation type="submission" date="2014-10" db="EMBL/GenBank/DDBJ databases">
        <authorList>
            <person name="King R."/>
        </authorList>
    </citation>
    <scope>NUCLEOTIDE SEQUENCE [LARGE SCALE GENOMIC DNA]</scope>
    <source>
        <strain evidence="3">A3/5</strain>
    </source>
</reference>
<dbReference type="AlphaFoldDB" id="A0A2L2T3K8"/>
<feature type="transmembrane region" description="Helical" evidence="1">
    <location>
        <begin position="82"/>
        <end position="103"/>
    </location>
</feature>
<keyword evidence="1" id="KW-0812">Transmembrane</keyword>
<evidence type="ECO:0000256" key="1">
    <source>
        <dbReference type="SAM" id="Phobius"/>
    </source>
</evidence>